<evidence type="ECO:0000256" key="10">
    <source>
        <dbReference type="ARBA" id="ARBA00022977"/>
    </source>
</evidence>
<dbReference type="CDD" id="cd01170">
    <property type="entry name" value="THZ_kinase"/>
    <property type="match status" value="1"/>
</dbReference>
<keyword evidence="5 11" id="KW-0479">Metal-binding</keyword>
<sequence>MSCPDPAADYVWNDALSDFSPVSLPSNVSRTSLVAATAKSLDKLRDARPRVHALTNFVAMNVSANVMLASGAVPSMTFRAESMPDFVASTASLLVNLGQLEPEREAAIKRAVPLALELNRPWVLDPVKVERSGMRQDLAAGLLRLHPAVLRANRDEVLALLGTTGSAEPDLEGATDTARLLAQSSNIVVAATGAVDIITDGKRTIRLANGSLLMDRVTAMGCASSALLACFLAVEPDPLLAAAQALFLFGVAGEVAAERAAGPGTFEPHLIDAIFAMDAATLDARGKLL</sequence>
<keyword evidence="10 11" id="KW-0784">Thiamine biosynthesis</keyword>
<dbReference type="NCBIfam" id="NF006830">
    <property type="entry name" value="PRK09355.1"/>
    <property type="match status" value="1"/>
</dbReference>
<comment type="similarity">
    <text evidence="11">Belongs to the Thz kinase family.</text>
</comment>
<dbReference type="Pfam" id="PF02110">
    <property type="entry name" value="HK"/>
    <property type="match status" value="1"/>
</dbReference>
<organism evidence="12 13">
    <name type="scientific">Arboricoccus pini</name>
    <dbReference type="NCBI Taxonomy" id="1963835"/>
    <lineage>
        <taxon>Bacteria</taxon>
        <taxon>Pseudomonadati</taxon>
        <taxon>Pseudomonadota</taxon>
        <taxon>Alphaproteobacteria</taxon>
        <taxon>Geminicoccales</taxon>
        <taxon>Geminicoccaceae</taxon>
        <taxon>Arboricoccus</taxon>
    </lineage>
</organism>
<accession>A0A212PZ60</accession>
<feature type="binding site" evidence="11">
    <location>
        <position position="219"/>
    </location>
    <ligand>
        <name>substrate</name>
    </ligand>
</feature>
<dbReference type="GO" id="GO:0005524">
    <property type="term" value="F:ATP binding"/>
    <property type="evidence" value="ECO:0007669"/>
    <property type="project" value="UniProtKB-UniRule"/>
</dbReference>
<dbReference type="EC" id="2.7.1.50" evidence="11"/>
<keyword evidence="4 11" id="KW-0808">Transferase</keyword>
<protein>
    <recommendedName>
        <fullName evidence="11">Hydroxyethylthiazole kinase</fullName>
        <ecNumber evidence="11">2.7.1.50</ecNumber>
    </recommendedName>
    <alternativeName>
        <fullName evidence="11">4-methyl-5-beta-hydroxyethylthiazole kinase</fullName>
        <shortName evidence="11">TH kinase</shortName>
        <shortName evidence="11">Thz kinase</shortName>
    </alternativeName>
</protein>
<evidence type="ECO:0000256" key="2">
    <source>
        <dbReference type="ARBA" id="ARBA00001946"/>
    </source>
</evidence>
<evidence type="ECO:0000256" key="4">
    <source>
        <dbReference type="ARBA" id="ARBA00022679"/>
    </source>
</evidence>
<comment type="pathway">
    <text evidence="3 11">Cofactor biosynthesis; thiamine diphosphate biosynthesis; 4-methyl-5-(2-phosphoethyl)-thiazole from 5-(2-hydroxyethyl)-4-methylthiazole: step 1/1.</text>
</comment>
<dbReference type="AlphaFoldDB" id="A0A212PZ60"/>
<comment type="cofactor">
    <cofactor evidence="2 11">
        <name>Mg(2+)</name>
        <dbReference type="ChEBI" id="CHEBI:18420"/>
    </cofactor>
</comment>
<dbReference type="HAMAP" id="MF_00228">
    <property type="entry name" value="Thz_kinase"/>
    <property type="match status" value="1"/>
</dbReference>
<evidence type="ECO:0000256" key="6">
    <source>
        <dbReference type="ARBA" id="ARBA00022741"/>
    </source>
</evidence>
<dbReference type="GO" id="GO:0009229">
    <property type="term" value="P:thiamine diphosphate biosynthetic process"/>
    <property type="evidence" value="ECO:0007669"/>
    <property type="project" value="UniProtKB-UniRule"/>
</dbReference>
<dbReference type="InterPro" id="IPR029056">
    <property type="entry name" value="Ribokinase-like"/>
</dbReference>
<dbReference type="SUPFAM" id="SSF53613">
    <property type="entry name" value="Ribokinase-like"/>
    <property type="match status" value="1"/>
</dbReference>
<dbReference type="Proteomes" id="UP000197065">
    <property type="component" value="Unassembled WGS sequence"/>
</dbReference>
<dbReference type="OrthoDB" id="8909021at2"/>
<feature type="binding site" evidence="11">
    <location>
        <position position="76"/>
    </location>
    <ligand>
        <name>substrate</name>
    </ligand>
</feature>
<keyword evidence="7 11" id="KW-0418">Kinase</keyword>
<dbReference type="InterPro" id="IPR000417">
    <property type="entry name" value="Hyethyz_kinase"/>
</dbReference>
<evidence type="ECO:0000256" key="5">
    <source>
        <dbReference type="ARBA" id="ARBA00022723"/>
    </source>
</evidence>
<evidence type="ECO:0000313" key="13">
    <source>
        <dbReference type="Proteomes" id="UP000197065"/>
    </source>
</evidence>
<keyword evidence="13" id="KW-1185">Reference proteome</keyword>
<proteinExistence type="inferred from homology"/>
<dbReference type="GO" id="GO:0009228">
    <property type="term" value="P:thiamine biosynthetic process"/>
    <property type="evidence" value="ECO:0007669"/>
    <property type="project" value="UniProtKB-KW"/>
</dbReference>
<evidence type="ECO:0000256" key="7">
    <source>
        <dbReference type="ARBA" id="ARBA00022777"/>
    </source>
</evidence>
<dbReference type="GO" id="GO:0004417">
    <property type="term" value="F:hydroxyethylthiazole kinase activity"/>
    <property type="evidence" value="ECO:0007669"/>
    <property type="project" value="UniProtKB-UniRule"/>
</dbReference>
<dbReference type="RefSeq" id="WP_088559855.1">
    <property type="nucleotide sequence ID" value="NZ_FYEH01000001.1"/>
</dbReference>
<dbReference type="PIRSF" id="PIRSF000513">
    <property type="entry name" value="Thz_kinase"/>
    <property type="match status" value="1"/>
</dbReference>
<name>A0A212PZ60_9PROT</name>
<evidence type="ECO:0000256" key="1">
    <source>
        <dbReference type="ARBA" id="ARBA00001771"/>
    </source>
</evidence>
<dbReference type="UniPathway" id="UPA00060">
    <property type="reaction ID" value="UER00139"/>
</dbReference>
<keyword evidence="6 11" id="KW-0547">Nucleotide-binding</keyword>
<feature type="binding site" evidence="11">
    <location>
        <position position="151"/>
    </location>
    <ligand>
        <name>ATP</name>
        <dbReference type="ChEBI" id="CHEBI:30616"/>
    </ligand>
</feature>
<comment type="function">
    <text evidence="11">Catalyzes the phosphorylation of the hydroxyl group of 4-methyl-5-beta-hydroxyethylthiazole (THZ).</text>
</comment>
<keyword evidence="9 11" id="KW-0460">Magnesium</keyword>
<dbReference type="Gene3D" id="3.40.1190.20">
    <property type="match status" value="1"/>
</dbReference>
<gene>
    <name evidence="11" type="primary">thiM</name>
    <name evidence="12" type="ORF">SAMN07250955_101235</name>
</gene>
<evidence type="ECO:0000256" key="3">
    <source>
        <dbReference type="ARBA" id="ARBA00004868"/>
    </source>
</evidence>
<comment type="catalytic activity">
    <reaction evidence="1 11">
        <text>5-(2-hydroxyethyl)-4-methylthiazole + ATP = 4-methyl-5-(2-phosphooxyethyl)-thiazole + ADP + H(+)</text>
        <dbReference type="Rhea" id="RHEA:24212"/>
        <dbReference type="ChEBI" id="CHEBI:15378"/>
        <dbReference type="ChEBI" id="CHEBI:17957"/>
        <dbReference type="ChEBI" id="CHEBI:30616"/>
        <dbReference type="ChEBI" id="CHEBI:58296"/>
        <dbReference type="ChEBI" id="CHEBI:456216"/>
        <dbReference type="EC" id="2.7.1.50"/>
    </reaction>
</comment>
<dbReference type="PRINTS" id="PR01099">
    <property type="entry name" value="HYETHTZKNASE"/>
</dbReference>
<evidence type="ECO:0000313" key="12">
    <source>
        <dbReference type="EMBL" id="SNB52346.1"/>
    </source>
</evidence>
<feature type="binding site" evidence="11">
    <location>
        <position position="192"/>
    </location>
    <ligand>
        <name>ATP</name>
        <dbReference type="ChEBI" id="CHEBI:30616"/>
    </ligand>
</feature>
<evidence type="ECO:0000256" key="8">
    <source>
        <dbReference type="ARBA" id="ARBA00022840"/>
    </source>
</evidence>
<keyword evidence="8 11" id="KW-0067">ATP-binding</keyword>
<evidence type="ECO:0000256" key="9">
    <source>
        <dbReference type="ARBA" id="ARBA00022842"/>
    </source>
</evidence>
<dbReference type="GO" id="GO:0000287">
    <property type="term" value="F:magnesium ion binding"/>
    <property type="evidence" value="ECO:0007669"/>
    <property type="project" value="UniProtKB-UniRule"/>
</dbReference>
<dbReference type="EMBL" id="FYEH01000001">
    <property type="protein sequence ID" value="SNB52346.1"/>
    <property type="molecule type" value="Genomic_DNA"/>
</dbReference>
<reference evidence="12 13" key="1">
    <citation type="submission" date="2017-06" db="EMBL/GenBank/DDBJ databases">
        <authorList>
            <person name="Kim H.J."/>
            <person name="Triplett B.A."/>
        </authorList>
    </citation>
    <scope>NUCLEOTIDE SEQUENCE [LARGE SCALE GENOMIC DNA]</scope>
    <source>
        <strain evidence="12 13">B29T1</strain>
    </source>
</reference>
<evidence type="ECO:0000256" key="11">
    <source>
        <dbReference type="HAMAP-Rule" id="MF_00228"/>
    </source>
</evidence>